<feature type="coiled-coil region" evidence="6">
    <location>
        <begin position="347"/>
        <end position="377"/>
    </location>
</feature>
<evidence type="ECO:0000256" key="6">
    <source>
        <dbReference type="SAM" id="Coils"/>
    </source>
</evidence>
<keyword evidence="2" id="KW-1003">Cell membrane</keyword>
<dbReference type="GO" id="GO:0007165">
    <property type="term" value="P:signal transduction"/>
    <property type="evidence" value="ECO:0007669"/>
    <property type="project" value="InterPro"/>
</dbReference>
<dbReference type="InterPro" id="IPR003660">
    <property type="entry name" value="HAMP_dom"/>
</dbReference>
<dbReference type="PANTHER" id="PTHR46663:SF2">
    <property type="entry name" value="GGDEF DOMAIN-CONTAINING PROTEIN"/>
    <property type="match status" value="1"/>
</dbReference>
<dbReference type="Proteomes" id="UP000297776">
    <property type="component" value="Unassembled WGS sequence"/>
</dbReference>
<dbReference type="Gene3D" id="3.30.450.20">
    <property type="entry name" value="PAS domain"/>
    <property type="match status" value="1"/>
</dbReference>
<sequence>MNFSLSLQARLAIIFAITTILLILIFSIVYGQRSINQMETEIGNSLSDTAYMMENNLNQYMWSRYGETILLSSLPAIRQPDSGEEIEYLFNQLQSTIPSFSWIGFTDQNGTVLAATDSILKGADISARPVYTEALENPFIGDVHEAVLLADLLPNPTGEAMKFVDISTPIYDYNDQFIGVLATHLSWEWVKEVEAAMLDAVKNRDSIEFFIVSKIDNSIILGPDEMIGQTLELESIDLAQTREHGWITETWPDGDDYVTGYMLENGYKEYPGLEWTILARQPIEVAFTPIKELLAFFLIAGITFVLLFAVLGWLLAGKIASPLKNLATTADRLRFGELVQIPHYKGISELETLSASLRKLIANLTKTESALEEMEEVAHTDELTGLANRYALELFLRKYTQKYDRAIVFYIDLDGFKAVNDTLGHLAGDQLLVQVAARLKENIQEEEMIARVGGDEFIVVLHSPKEEMTVRGKRVGERMISSISEPYWLNGQSAAVSCSIGAAFWAESSAVSLEETIKMADDALYAAKKQGKNRVHFYGA</sequence>
<evidence type="ECO:0000256" key="3">
    <source>
        <dbReference type="ARBA" id="ARBA00022692"/>
    </source>
</evidence>
<dbReference type="PROSITE" id="PS50885">
    <property type="entry name" value="HAMP"/>
    <property type="match status" value="1"/>
</dbReference>
<dbReference type="NCBIfam" id="TIGR00254">
    <property type="entry name" value="GGDEF"/>
    <property type="match status" value="1"/>
</dbReference>
<dbReference type="CDD" id="cd12914">
    <property type="entry name" value="PDC1_DGC_like"/>
    <property type="match status" value="1"/>
</dbReference>
<dbReference type="SUPFAM" id="SSF55073">
    <property type="entry name" value="Nucleotide cyclase"/>
    <property type="match status" value="1"/>
</dbReference>
<dbReference type="Pfam" id="PF02743">
    <property type="entry name" value="dCache_1"/>
    <property type="match status" value="1"/>
</dbReference>
<dbReference type="Gene3D" id="6.10.340.10">
    <property type="match status" value="1"/>
</dbReference>
<dbReference type="OrthoDB" id="9759607at2"/>
<feature type="domain" description="GGDEF" evidence="9">
    <location>
        <begin position="404"/>
        <end position="540"/>
    </location>
</feature>
<feature type="domain" description="HAMP" evidence="8">
    <location>
        <begin position="317"/>
        <end position="369"/>
    </location>
</feature>
<gene>
    <name evidence="10" type="ORF">E2626_14320</name>
</gene>
<comment type="subcellular location">
    <subcellularLocation>
        <location evidence="1">Cell membrane</location>
        <topology evidence="1">Multi-pass membrane protein</topology>
    </subcellularLocation>
</comment>
<dbReference type="InterPro" id="IPR033479">
    <property type="entry name" value="dCache_1"/>
</dbReference>
<evidence type="ECO:0000259" key="8">
    <source>
        <dbReference type="PROSITE" id="PS50885"/>
    </source>
</evidence>
<protein>
    <submittedName>
        <fullName evidence="10">Diguanylate cyclase</fullName>
    </submittedName>
</protein>
<dbReference type="InterPro" id="IPR029151">
    <property type="entry name" value="Sensor-like_sf"/>
</dbReference>
<keyword evidence="3 7" id="KW-0812">Transmembrane</keyword>
<dbReference type="PROSITE" id="PS50887">
    <property type="entry name" value="GGDEF"/>
    <property type="match status" value="1"/>
</dbReference>
<keyword evidence="4 7" id="KW-1133">Transmembrane helix</keyword>
<evidence type="ECO:0000256" key="2">
    <source>
        <dbReference type="ARBA" id="ARBA00022475"/>
    </source>
</evidence>
<comment type="caution">
    <text evidence="10">The sequence shown here is derived from an EMBL/GenBank/DDBJ whole genome shotgun (WGS) entry which is preliminary data.</text>
</comment>
<reference evidence="10 11" key="1">
    <citation type="submission" date="2019-03" db="EMBL/GenBank/DDBJ databases">
        <authorList>
            <person name="Yang Y."/>
        </authorList>
    </citation>
    <scope>NUCLEOTIDE SEQUENCE [LARGE SCALE GENOMIC DNA]</scope>
    <source>
        <strain evidence="10 11">ASL-1</strain>
    </source>
</reference>
<dbReference type="PANTHER" id="PTHR46663">
    <property type="entry name" value="DIGUANYLATE CYCLASE DGCT-RELATED"/>
    <property type="match status" value="1"/>
</dbReference>
<dbReference type="InterPro" id="IPR000160">
    <property type="entry name" value="GGDEF_dom"/>
</dbReference>
<keyword evidence="11" id="KW-1185">Reference proteome</keyword>
<evidence type="ECO:0000313" key="11">
    <source>
        <dbReference type="Proteomes" id="UP000297776"/>
    </source>
</evidence>
<evidence type="ECO:0000259" key="9">
    <source>
        <dbReference type="PROSITE" id="PS50887"/>
    </source>
</evidence>
<dbReference type="GO" id="GO:0005886">
    <property type="term" value="C:plasma membrane"/>
    <property type="evidence" value="ECO:0007669"/>
    <property type="project" value="UniProtKB-SubCell"/>
</dbReference>
<organism evidence="10 11">
    <name type="scientific">Jeotgalibacillus salarius</name>
    <dbReference type="NCBI Taxonomy" id="546023"/>
    <lineage>
        <taxon>Bacteria</taxon>
        <taxon>Bacillati</taxon>
        <taxon>Bacillota</taxon>
        <taxon>Bacilli</taxon>
        <taxon>Bacillales</taxon>
        <taxon>Caryophanaceae</taxon>
        <taxon>Jeotgalibacillus</taxon>
    </lineage>
</organism>
<dbReference type="SUPFAM" id="SSF103190">
    <property type="entry name" value="Sensory domain-like"/>
    <property type="match status" value="1"/>
</dbReference>
<dbReference type="CDD" id="cd01949">
    <property type="entry name" value="GGDEF"/>
    <property type="match status" value="1"/>
</dbReference>
<name>A0A4Y8LEE9_9BACL</name>
<proteinExistence type="predicted"/>
<feature type="transmembrane region" description="Helical" evidence="7">
    <location>
        <begin position="12"/>
        <end position="31"/>
    </location>
</feature>
<evidence type="ECO:0000256" key="4">
    <source>
        <dbReference type="ARBA" id="ARBA00022989"/>
    </source>
</evidence>
<keyword evidence="5 7" id="KW-0472">Membrane</keyword>
<dbReference type="EMBL" id="SORX01000010">
    <property type="protein sequence ID" value="TFD99430.1"/>
    <property type="molecule type" value="Genomic_DNA"/>
</dbReference>
<dbReference type="InterPro" id="IPR052163">
    <property type="entry name" value="DGC-Regulatory_Protein"/>
</dbReference>
<dbReference type="InterPro" id="IPR029787">
    <property type="entry name" value="Nucleotide_cyclase"/>
</dbReference>
<dbReference type="Pfam" id="PF00990">
    <property type="entry name" value="GGDEF"/>
    <property type="match status" value="1"/>
</dbReference>
<dbReference type="FunFam" id="3.30.70.270:FF:000001">
    <property type="entry name" value="Diguanylate cyclase domain protein"/>
    <property type="match status" value="1"/>
</dbReference>
<dbReference type="Gene3D" id="3.30.70.270">
    <property type="match status" value="1"/>
</dbReference>
<keyword evidence="6" id="KW-0175">Coiled coil</keyword>
<dbReference type="RefSeq" id="WP_134382472.1">
    <property type="nucleotide sequence ID" value="NZ_SORX01000010.1"/>
</dbReference>
<evidence type="ECO:0000313" key="10">
    <source>
        <dbReference type="EMBL" id="TFD99430.1"/>
    </source>
</evidence>
<evidence type="ECO:0000256" key="7">
    <source>
        <dbReference type="SAM" id="Phobius"/>
    </source>
</evidence>
<evidence type="ECO:0000256" key="1">
    <source>
        <dbReference type="ARBA" id="ARBA00004651"/>
    </source>
</evidence>
<evidence type="ECO:0000256" key="5">
    <source>
        <dbReference type="ARBA" id="ARBA00023136"/>
    </source>
</evidence>
<dbReference type="AlphaFoldDB" id="A0A4Y8LEE9"/>
<dbReference type="InterPro" id="IPR043128">
    <property type="entry name" value="Rev_trsase/Diguanyl_cyclase"/>
</dbReference>
<dbReference type="SMART" id="SM00267">
    <property type="entry name" value="GGDEF"/>
    <property type="match status" value="1"/>
</dbReference>
<accession>A0A4Y8LEE9</accession>
<feature type="transmembrane region" description="Helical" evidence="7">
    <location>
        <begin position="293"/>
        <end position="316"/>
    </location>
</feature>